<gene>
    <name evidence="2" type="ORF">UFOVP1062_13</name>
    <name evidence="3" type="ORF">UFOVP1284_16</name>
    <name evidence="4" type="ORF">UFOVP1404_4</name>
    <name evidence="5" type="ORF">UFOVP1512_13</name>
</gene>
<feature type="transmembrane region" description="Helical" evidence="1">
    <location>
        <begin position="272"/>
        <end position="290"/>
    </location>
</feature>
<evidence type="ECO:0000313" key="2">
    <source>
        <dbReference type="EMBL" id="CAB4181056.1"/>
    </source>
</evidence>
<dbReference type="EMBL" id="LR798368">
    <property type="protein sequence ID" value="CAB5226727.1"/>
    <property type="molecule type" value="Genomic_DNA"/>
</dbReference>
<evidence type="ECO:0000313" key="5">
    <source>
        <dbReference type="EMBL" id="CAB5226727.1"/>
    </source>
</evidence>
<sequence length="460" mass="46790">MLSIPIIAEYDGKALDRAIKDFNQLETAGEKAHFLIKKAAIPAAAALGAVTAALTLAVQAAAEDEAQQAQLALTLENVTGATKDQVAAAEDMISAMSRATGTADSELRPALAVLVTGTKDVATATEALSLAQDIAIGSNKSLAEVSDALAKAYGGNMKGLQALSPEIKTMIQDGASLDDVMRVLGGTFGGAAATAANTAAGKFKILKNSLDETKESIGAALLPAVEAVLPVIQKFADWAQKNPDIFLTIAGAITAIATAILAVNFAMSLNPFSIIMIAVGALVTGIVIAYKKFETFRDIVNGVINGLMGTFELFANSFIEAINLIIRGMNILNPFSDIPSLPTISLPRIGGGESGAASTGGAARNGGVGDILSSLPPMPTLAAPLPSVGGGGGGSQGPSYAPVNGPIGYVGGIQDRMANRPDVTINVTGGISTSAQIGQSVVDALTQYTQVYGPLNLAIR</sequence>
<dbReference type="EMBL" id="LR797228">
    <property type="protein sequence ID" value="CAB4194771.1"/>
    <property type="molecule type" value="Genomic_DNA"/>
</dbReference>
<evidence type="ECO:0000313" key="3">
    <source>
        <dbReference type="EMBL" id="CAB4194771.1"/>
    </source>
</evidence>
<accession>A0A6J7X7T2</accession>
<feature type="transmembrane region" description="Helical" evidence="1">
    <location>
        <begin position="245"/>
        <end position="266"/>
    </location>
</feature>
<name>A0A6J7X7T2_9CAUD</name>
<proteinExistence type="predicted"/>
<protein>
    <submittedName>
        <fullName evidence="5">Uncharacterized protein</fullName>
    </submittedName>
</protein>
<evidence type="ECO:0000313" key="4">
    <source>
        <dbReference type="EMBL" id="CAB4204992.1"/>
    </source>
</evidence>
<keyword evidence="1" id="KW-1133">Transmembrane helix</keyword>
<dbReference type="EMBL" id="LR797008">
    <property type="protein sequence ID" value="CAB4181056.1"/>
    <property type="molecule type" value="Genomic_DNA"/>
</dbReference>
<organism evidence="5">
    <name type="scientific">uncultured Caudovirales phage</name>
    <dbReference type="NCBI Taxonomy" id="2100421"/>
    <lineage>
        <taxon>Viruses</taxon>
        <taxon>Duplodnaviria</taxon>
        <taxon>Heunggongvirae</taxon>
        <taxon>Uroviricota</taxon>
        <taxon>Caudoviricetes</taxon>
        <taxon>Peduoviridae</taxon>
        <taxon>Maltschvirus</taxon>
        <taxon>Maltschvirus maltsch</taxon>
    </lineage>
</organism>
<reference evidence="5" key="1">
    <citation type="submission" date="2020-05" db="EMBL/GenBank/DDBJ databases">
        <authorList>
            <person name="Chiriac C."/>
            <person name="Salcher M."/>
            <person name="Ghai R."/>
            <person name="Kavagutti S V."/>
        </authorList>
    </citation>
    <scope>NUCLEOTIDE SEQUENCE</scope>
</reference>
<evidence type="ECO:0000256" key="1">
    <source>
        <dbReference type="SAM" id="Phobius"/>
    </source>
</evidence>
<dbReference type="EMBL" id="LR797359">
    <property type="protein sequence ID" value="CAB4204992.1"/>
    <property type="molecule type" value="Genomic_DNA"/>
</dbReference>
<keyword evidence="1" id="KW-0812">Transmembrane</keyword>
<keyword evidence="1" id="KW-0472">Membrane</keyword>